<dbReference type="NCBIfam" id="TIGR01509">
    <property type="entry name" value="HAD-SF-IA-v3"/>
    <property type="match status" value="1"/>
</dbReference>
<dbReference type="Pfam" id="PF00702">
    <property type="entry name" value="Hydrolase"/>
    <property type="match status" value="1"/>
</dbReference>
<dbReference type="PANTHER" id="PTHR43611:SF3">
    <property type="entry name" value="FLAVIN MONONUCLEOTIDE HYDROLASE 1, CHLOROPLATIC"/>
    <property type="match status" value="1"/>
</dbReference>
<evidence type="ECO:0000313" key="2">
    <source>
        <dbReference type="EMBL" id="KAF9501516.1"/>
    </source>
</evidence>
<dbReference type="GO" id="GO:0016791">
    <property type="term" value="F:phosphatase activity"/>
    <property type="evidence" value="ECO:0007669"/>
    <property type="project" value="UniProtKB-ARBA"/>
</dbReference>
<organism evidence="2 3">
    <name type="scientific">Pleurotus eryngii</name>
    <name type="common">Boletus of the steppes</name>
    <dbReference type="NCBI Taxonomy" id="5323"/>
    <lineage>
        <taxon>Eukaryota</taxon>
        <taxon>Fungi</taxon>
        <taxon>Dikarya</taxon>
        <taxon>Basidiomycota</taxon>
        <taxon>Agaricomycotina</taxon>
        <taxon>Agaricomycetes</taxon>
        <taxon>Agaricomycetidae</taxon>
        <taxon>Agaricales</taxon>
        <taxon>Pleurotineae</taxon>
        <taxon>Pleurotaceae</taxon>
        <taxon>Pleurotus</taxon>
    </lineage>
</organism>
<gene>
    <name evidence="2" type="ORF">BDN71DRAFT_1379822</name>
</gene>
<dbReference type="SUPFAM" id="SSF56784">
    <property type="entry name" value="HAD-like"/>
    <property type="match status" value="1"/>
</dbReference>
<dbReference type="InterPro" id="IPR006439">
    <property type="entry name" value="HAD-SF_hydro_IA"/>
</dbReference>
<evidence type="ECO:0000256" key="1">
    <source>
        <dbReference type="SAM" id="MobiDB-lite"/>
    </source>
</evidence>
<keyword evidence="3" id="KW-1185">Reference proteome</keyword>
<sequence length="542" mass="60728">MGSHPRYAAILCDLGDVLFSWSSETKTTISSRTLRHILASPTWFDYECGRLSEDECYKRVGSEFKIEPSEIAQAFIRARDSLRSNDAFIALIRDLKSQSQNTLRVYAMSNISLPDYEVLRTKPADWDIFDDVFTSGAAGERKPNLGFYKQVLQKIKVDPHQVIFVDDKLENVLSARSLGIHGIVFDDVNRVGRALRNLVGDPVKRGQEFLTKNAQHLESVTDGGIVLQENFAQLLILEATNHRSLVNLFEHTSTWNFFRGKGQLTTEEFPFDLDTTSLGITVTKPSPAIAHSVMDEMLSFVNSDGIIQTYFDHRRPRFDPVVCVNALCLFYSHGRGHELKKTLEWVHEVLLNRAYLEGTRYYETPECFLFFLSRLLQATGDAEIHGLLKPLLRLRVQERVGADGDALALAMRVLVCDSVGLRDEVDLRSLLPLQCEDGGWEIGWIYKYGSSEIKIGNRGLTTALAINAIAAMGVSAIPISPPPSPTLASEPTSPTSATRPSSPPTEGTRVRHKRASSFRTSLQWILPKIQPKSHRPVKDVQV</sequence>
<dbReference type="InterPro" id="IPR023214">
    <property type="entry name" value="HAD_sf"/>
</dbReference>
<dbReference type="PANTHER" id="PTHR43611">
    <property type="entry name" value="ALPHA-D-GLUCOSE 1-PHOSPHATE PHOSPHATASE"/>
    <property type="match status" value="1"/>
</dbReference>
<accession>A0A9P6DCD2</accession>
<proteinExistence type="predicted"/>
<dbReference type="Proteomes" id="UP000807025">
    <property type="component" value="Unassembled WGS sequence"/>
</dbReference>
<dbReference type="Gene3D" id="3.40.50.1000">
    <property type="entry name" value="HAD superfamily/HAD-like"/>
    <property type="match status" value="1"/>
</dbReference>
<dbReference type="AlphaFoldDB" id="A0A9P6DCD2"/>
<comment type="caution">
    <text evidence="2">The sequence shown here is derived from an EMBL/GenBank/DDBJ whole genome shotgun (WGS) entry which is preliminary data.</text>
</comment>
<feature type="compositionally biased region" description="Low complexity" evidence="1">
    <location>
        <begin position="486"/>
        <end position="500"/>
    </location>
</feature>
<feature type="region of interest" description="Disordered" evidence="1">
    <location>
        <begin position="482"/>
        <end position="517"/>
    </location>
</feature>
<evidence type="ECO:0000313" key="3">
    <source>
        <dbReference type="Proteomes" id="UP000807025"/>
    </source>
</evidence>
<dbReference type="EMBL" id="MU154523">
    <property type="protein sequence ID" value="KAF9501516.1"/>
    <property type="molecule type" value="Genomic_DNA"/>
</dbReference>
<name>A0A9P6DCD2_PLEER</name>
<reference evidence="2" key="1">
    <citation type="submission" date="2020-11" db="EMBL/GenBank/DDBJ databases">
        <authorList>
            <consortium name="DOE Joint Genome Institute"/>
            <person name="Ahrendt S."/>
            <person name="Riley R."/>
            <person name="Andreopoulos W."/>
            <person name="Labutti K."/>
            <person name="Pangilinan J."/>
            <person name="Ruiz-Duenas F.J."/>
            <person name="Barrasa J.M."/>
            <person name="Sanchez-Garcia M."/>
            <person name="Camarero S."/>
            <person name="Miyauchi S."/>
            <person name="Serrano A."/>
            <person name="Linde D."/>
            <person name="Babiker R."/>
            <person name="Drula E."/>
            <person name="Ayuso-Fernandez I."/>
            <person name="Pacheco R."/>
            <person name="Padilla G."/>
            <person name="Ferreira P."/>
            <person name="Barriuso J."/>
            <person name="Kellner H."/>
            <person name="Castanera R."/>
            <person name="Alfaro M."/>
            <person name="Ramirez L."/>
            <person name="Pisabarro A.G."/>
            <person name="Kuo A."/>
            <person name="Tritt A."/>
            <person name="Lipzen A."/>
            <person name="He G."/>
            <person name="Yan M."/>
            <person name="Ng V."/>
            <person name="Cullen D."/>
            <person name="Martin F."/>
            <person name="Rosso M.-N."/>
            <person name="Henrissat B."/>
            <person name="Hibbett D."/>
            <person name="Martinez A.T."/>
            <person name="Grigoriev I.V."/>
        </authorList>
    </citation>
    <scope>NUCLEOTIDE SEQUENCE</scope>
    <source>
        <strain evidence="2">ATCC 90797</strain>
    </source>
</reference>
<dbReference type="OrthoDB" id="2012566at2759"/>
<protein>
    <submittedName>
        <fullName evidence="2">HAD-like protein</fullName>
    </submittedName>
</protein>
<dbReference type="InterPro" id="IPR036412">
    <property type="entry name" value="HAD-like_sf"/>
</dbReference>